<keyword evidence="2 4" id="KW-0996">Nickel insertion</keyword>
<evidence type="ECO:0000313" key="5">
    <source>
        <dbReference type="EMBL" id="KFE47055.1"/>
    </source>
</evidence>
<dbReference type="PANTHER" id="PTHR33643:SF1">
    <property type="entry name" value="UREASE ACCESSORY PROTEIN D"/>
    <property type="match status" value="1"/>
</dbReference>
<name>A0A085UV42_PSESX</name>
<comment type="subcellular location">
    <subcellularLocation>
        <location evidence="4">Cytoplasm</location>
    </subcellularLocation>
</comment>
<dbReference type="PANTHER" id="PTHR33643">
    <property type="entry name" value="UREASE ACCESSORY PROTEIN D"/>
    <property type="match status" value="1"/>
</dbReference>
<dbReference type="PATRIC" id="fig|317.174.peg.4759"/>
<dbReference type="EMBL" id="JPQT01000130">
    <property type="protein sequence ID" value="KFE47055.1"/>
    <property type="molecule type" value="Genomic_DNA"/>
</dbReference>
<keyword evidence="3 4" id="KW-0143">Chaperone</keyword>
<protein>
    <recommendedName>
        <fullName evidence="4">Urease accessory protein UreD</fullName>
    </recommendedName>
</protein>
<dbReference type="RefSeq" id="WP_047578041.1">
    <property type="nucleotide sequence ID" value="NZ_JPQT01000130.1"/>
</dbReference>
<comment type="similarity">
    <text evidence="1 4">Belongs to the UreD family.</text>
</comment>
<sequence length="292" mass="31501">MNAPQELLQPLIVPPQEFPRVQARIVFSKAPSGASYISAQHVGYPFHLGRTLKLPDDPQGMAAVYLQSCSGGIFAGEDLQVNLHAGPDSQVHVSTGAATVAHSMLEQSARQSVSLTAESGALLEYLPMATILFPQAKLHSEVKVTLHPGARVMLCDAFCLHAPQDNHGIFDFYRADLEVRCPSGRLLAGDRLALCGQDMSRQLPGVSGRYQALATFMFVGQGLPVEQLKAALRNALTALPDSYLGVSALPNDCGVSLRIMAVDAVALRNNLYTAWACMREQLTGIAPRVRRK</sequence>
<proteinExistence type="inferred from homology"/>
<comment type="subunit">
    <text evidence="4">UreD, UreF and UreG form a complex that acts as a GTP-hydrolysis-dependent molecular chaperone, activating the urease apoprotein by helping to assemble the nickel containing metallocenter of UreC. The UreE protein probably delivers the nickel.</text>
</comment>
<accession>A0A085UV42</accession>
<evidence type="ECO:0000256" key="4">
    <source>
        <dbReference type="HAMAP-Rule" id="MF_01384"/>
    </source>
</evidence>
<evidence type="ECO:0000256" key="3">
    <source>
        <dbReference type="ARBA" id="ARBA00023186"/>
    </source>
</evidence>
<dbReference type="GO" id="GO:0005737">
    <property type="term" value="C:cytoplasm"/>
    <property type="evidence" value="ECO:0007669"/>
    <property type="project" value="UniProtKB-SubCell"/>
</dbReference>
<keyword evidence="4" id="KW-0963">Cytoplasm</keyword>
<dbReference type="InterPro" id="IPR002669">
    <property type="entry name" value="UreD"/>
</dbReference>
<evidence type="ECO:0000256" key="2">
    <source>
        <dbReference type="ARBA" id="ARBA00022988"/>
    </source>
</evidence>
<dbReference type="AlphaFoldDB" id="A0A085UV42"/>
<dbReference type="Proteomes" id="UP000028643">
    <property type="component" value="Unassembled WGS sequence"/>
</dbReference>
<dbReference type="HAMAP" id="MF_01384">
    <property type="entry name" value="UreD"/>
    <property type="match status" value="1"/>
</dbReference>
<evidence type="ECO:0000313" key="6">
    <source>
        <dbReference type="Proteomes" id="UP000028643"/>
    </source>
</evidence>
<dbReference type="GO" id="GO:0016151">
    <property type="term" value="F:nickel cation binding"/>
    <property type="evidence" value="ECO:0007669"/>
    <property type="project" value="UniProtKB-UniRule"/>
</dbReference>
<comment type="function">
    <text evidence="4">Required for maturation of urease via the functional incorporation of the urease nickel metallocenter.</text>
</comment>
<dbReference type="Pfam" id="PF01774">
    <property type="entry name" value="UreD"/>
    <property type="match status" value="1"/>
</dbReference>
<evidence type="ECO:0000256" key="1">
    <source>
        <dbReference type="ARBA" id="ARBA00007177"/>
    </source>
</evidence>
<gene>
    <name evidence="4" type="primary">ureD</name>
    <name evidence="5" type="ORF">IV02_23265</name>
</gene>
<reference evidence="5 6" key="1">
    <citation type="submission" date="2014-07" db="EMBL/GenBank/DDBJ databases">
        <title>Draft Genome Sequences of Environmental Pseudomonas syringae strains.</title>
        <authorList>
            <person name="Baltrus D.A."/>
            <person name="Berge O."/>
            <person name="Morris C."/>
        </authorList>
    </citation>
    <scope>NUCLEOTIDE SEQUENCE [LARGE SCALE GENOMIC DNA]</scope>
    <source>
        <strain evidence="5 6">CEB003</strain>
    </source>
</reference>
<organism evidence="5 6">
    <name type="scientific">Pseudomonas syringae</name>
    <dbReference type="NCBI Taxonomy" id="317"/>
    <lineage>
        <taxon>Bacteria</taxon>
        <taxon>Pseudomonadati</taxon>
        <taxon>Pseudomonadota</taxon>
        <taxon>Gammaproteobacteria</taxon>
        <taxon>Pseudomonadales</taxon>
        <taxon>Pseudomonadaceae</taxon>
        <taxon>Pseudomonas</taxon>
    </lineage>
</organism>
<comment type="caution">
    <text evidence="5">The sequence shown here is derived from an EMBL/GenBank/DDBJ whole genome shotgun (WGS) entry which is preliminary data.</text>
</comment>